<dbReference type="AlphaFoldDB" id="A0A9W4GVW0"/>
<dbReference type="PANTHER" id="PTHR30328">
    <property type="entry name" value="TRANSCRIPTIONAL REPRESSOR"/>
    <property type="match status" value="1"/>
</dbReference>
<protein>
    <submittedName>
        <fullName evidence="4">Transcriptional regulator, TetR family</fullName>
    </submittedName>
</protein>
<dbReference type="EMBL" id="CAJSLV010000103">
    <property type="protein sequence ID" value="CAG6398338.1"/>
    <property type="molecule type" value="Genomic_DNA"/>
</dbReference>
<dbReference type="RefSeq" id="WP_251499598.1">
    <property type="nucleotide sequence ID" value="NZ_CAJSLV010000103.1"/>
</dbReference>
<comment type="caution">
    <text evidence="4">The sequence shown here is derived from an EMBL/GenBank/DDBJ whole genome shotgun (WGS) entry which is preliminary data.</text>
</comment>
<organism evidence="4 5">
    <name type="scientific">Actinacidiphila cocklensis</name>
    <dbReference type="NCBI Taxonomy" id="887465"/>
    <lineage>
        <taxon>Bacteria</taxon>
        <taxon>Bacillati</taxon>
        <taxon>Actinomycetota</taxon>
        <taxon>Actinomycetes</taxon>
        <taxon>Kitasatosporales</taxon>
        <taxon>Streptomycetaceae</taxon>
        <taxon>Actinacidiphila</taxon>
    </lineage>
</organism>
<dbReference type="PRINTS" id="PR00455">
    <property type="entry name" value="HTHTETR"/>
</dbReference>
<dbReference type="PROSITE" id="PS50977">
    <property type="entry name" value="HTH_TETR_2"/>
    <property type="match status" value="1"/>
</dbReference>
<gene>
    <name evidence="4" type="ORF">SCOCK_70022</name>
</gene>
<dbReference type="InterPro" id="IPR050109">
    <property type="entry name" value="HTH-type_TetR-like_transc_reg"/>
</dbReference>
<dbReference type="Gene3D" id="1.10.357.10">
    <property type="entry name" value="Tetracycline Repressor, domain 2"/>
    <property type="match status" value="1"/>
</dbReference>
<evidence type="ECO:0000256" key="2">
    <source>
        <dbReference type="PROSITE-ProRule" id="PRU00335"/>
    </source>
</evidence>
<dbReference type="PANTHER" id="PTHR30328:SF54">
    <property type="entry name" value="HTH-TYPE TRANSCRIPTIONAL REPRESSOR SCO4008"/>
    <property type="match status" value="1"/>
</dbReference>
<dbReference type="Proteomes" id="UP001152519">
    <property type="component" value="Unassembled WGS sequence"/>
</dbReference>
<evidence type="ECO:0000259" key="3">
    <source>
        <dbReference type="PROSITE" id="PS50977"/>
    </source>
</evidence>
<dbReference type="InterPro" id="IPR009057">
    <property type="entry name" value="Homeodomain-like_sf"/>
</dbReference>
<keyword evidence="5" id="KW-1185">Reference proteome</keyword>
<dbReference type="InterPro" id="IPR041467">
    <property type="entry name" value="Sco4008_C"/>
</dbReference>
<dbReference type="Pfam" id="PF17926">
    <property type="entry name" value="TetR_C_21"/>
    <property type="match status" value="1"/>
</dbReference>
<dbReference type="GO" id="GO:0003677">
    <property type="term" value="F:DNA binding"/>
    <property type="evidence" value="ECO:0007669"/>
    <property type="project" value="UniProtKB-UniRule"/>
</dbReference>
<reference evidence="4" key="1">
    <citation type="submission" date="2021-05" db="EMBL/GenBank/DDBJ databases">
        <authorList>
            <person name="Arsene-Ploetze F."/>
        </authorList>
    </citation>
    <scope>NUCLEOTIDE SEQUENCE</scope>
    <source>
        <strain evidence="4">DSM 42138</strain>
    </source>
</reference>
<dbReference type="GO" id="GO:0006355">
    <property type="term" value="P:regulation of DNA-templated transcription"/>
    <property type="evidence" value="ECO:0007669"/>
    <property type="project" value="UniProtKB-ARBA"/>
</dbReference>
<evidence type="ECO:0000256" key="1">
    <source>
        <dbReference type="ARBA" id="ARBA00023125"/>
    </source>
</evidence>
<keyword evidence="1 2" id="KW-0238">DNA-binding</keyword>
<evidence type="ECO:0000313" key="4">
    <source>
        <dbReference type="EMBL" id="CAG6398338.1"/>
    </source>
</evidence>
<feature type="DNA-binding region" description="H-T-H motif" evidence="2">
    <location>
        <begin position="39"/>
        <end position="58"/>
    </location>
</feature>
<dbReference type="SUPFAM" id="SSF48498">
    <property type="entry name" value="Tetracyclin repressor-like, C-terminal domain"/>
    <property type="match status" value="1"/>
</dbReference>
<feature type="domain" description="HTH tetR-type" evidence="3">
    <location>
        <begin position="16"/>
        <end position="76"/>
    </location>
</feature>
<accession>A0A9W4GVW0</accession>
<name>A0A9W4GVW0_9ACTN</name>
<sequence length="201" mass="21640">MKRDVAAAKAIGRDADATRRRLLDAATREFAAYGIAGSRVDRIAADARSNKAQIYHYYGSKDGLFDAVFDAMCHETLDVVPIDAADLPEYAGRLHDSYVERPWVQRLATWYRLERAGSGGLLPIVLDSNAAKVRAITEAQEAGRLPTRFSAAELLGLVLHLSGFWSSNVPEYDAVVSDGAAGSAAHRREVVVAAVAALIAA</sequence>
<evidence type="ECO:0000313" key="5">
    <source>
        <dbReference type="Proteomes" id="UP001152519"/>
    </source>
</evidence>
<dbReference type="InterPro" id="IPR001647">
    <property type="entry name" value="HTH_TetR"/>
</dbReference>
<dbReference type="Pfam" id="PF00440">
    <property type="entry name" value="TetR_N"/>
    <property type="match status" value="1"/>
</dbReference>
<dbReference type="InterPro" id="IPR036271">
    <property type="entry name" value="Tet_transcr_reg_TetR-rel_C_sf"/>
</dbReference>
<dbReference type="SUPFAM" id="SSF46689">
    <property type="entry name" value="Homeodomain-like"/>
    <property type="match status" value="1"/>
</dbReference>
<proteinExistence type="predicted"/>